<name>A0A444XD22_ARAHY</name>
<reference evidence="1 2" key="1">
    <citation type="submission" date="2019-01" db="EMBL/GenBank/DDBJ databases">
        <title>Sequencing of cultivated peanut Arachis hypogaea provides insights into genome evolution and oil improvement.</title>
        <authorList>
            <person name="Chen X."/>
        </authorList>
    </citation>
    <scope>NUCLEOTIDE SEQUENCE [LARGE SCALE GENOMIC DNA]</scope>
    <source>
        <strain evidence="2">cv. Fuhuasheng</strain>
        <tissue evidence="1">Leaves</tissue>
    </source>
</reference>
<comment type="caution">
    <text evidence="1">The sequence shown here is derived from an EMBL/GenBank/DDBJ whole genome shotgun (WGS) entry which is preliminary data.</text>
</comment>
<dbReference type="Proteomes" id="UP000289738">
    <property type="component" value="Chromosome B09"/>
</dbReference>
<organism evidence="1 2">
    <name type="scientific">Arachis hypogaea</name>
    <name type="common">Peanut</name>
    <dbReference type="NCBI Taxonomy" id="3818"/>
    <lineage>
        <taxon>Eukaryota</taxon>
        <taxon>Viridiplantae</taxon>
        <taxon>Streptophyta</taxon>
        <taxon>Embryophyta</taxon>
        <taxon>Tracheophyta</taxon>
        <taxon>Spermatophyta</taxon>
        <taxon>Magnoliopsida</taxon>
        <taxon>eudicotyledons</taxon>
        <taxon>Gunneridae</taxon>
        <taxon>Pentapetalae</taxon>
        <taxon>rosids</taxon>
        <taxon>fabids</taxon>
        <taxon>Fabales</taxon>
        <taxon>Fabaceae</taxon>
        <taxon>Papilionoideae</taxon>
        <taxon>50 kb inversion clade</taxon>
        <taxon>dalbergioids sensu lato</taxon>
        <taxon>Dalbergieae</taxon>
        <taxon>Pterocarpus clade</taxon>
        <taxon>Arachis</taxon>
    </lineage>
</organism>
<evidence type="ECO:0000313" key="1">
    <source>
        <dbReference type="EMBL" id="RYQ87373.1"/>
    </source>
</evidence>
<dbReference type="AlphaFoldDB" id="A0A444XD22"/>
<proteinExistence type="predicted"/>
<accession>A0A444XD22</accession>
<sequence length="195" mass="22217">MARSWTSHTSQGIKIGNLLISRYIWKLLAFSIVNILVEVVCSRERILITVITTIPTHEIREVRPYPVELDFAYIQCRLRSSGETMLNEKQDGFCSVFKLLTAELQDDFESFWFIFLLQITIEASILFFRSRILCSDDKSTVDRNWSGSKNSTVMLRNLLDASDKPSTGTLGVGNHHLSSFFPPSFSESSEASFFT</sequence>
<gene>
    <name evidence="1" type="ORF">Ahy_B09g094881</name>
</gene>
<protein>
    <submittedName>
        <fullName evidence="1">Uncharacterized protein</fullName>
    </submittedName>
</protein>
<dbReference type="EMBL" id="SDMP01000019">
    <property type="protein sequence ID" value="RYQ87373.1"/>
    <property type="molecule type" value="Genomic_DNA"/>
</dbReference>
<evidence type="ECO:0000313" key="2">
    <source>
        <dbReference type="Proteomes" id="UP000289738"/>
    </source>
</evidence>
<keyword evidence="2" id="KW-1185">Reference proteome</keyword>